<sequence length="79" mass="8701">MPMNEKAKPQNCGVGTEQEPEAGICKVCGCTDNHACYDPDYGPCWWVDETYTLCSHCAGPEDPESLAALRLMDSENEED</sequence>
<reference evidence="2" key="1">
    <citation type="journal article" date="2019" name="Int. J. Syst. Evol. Microbiol.">
        <title>The Global Catalogue of Microorganisms (GCM) 10K type strain sequencing project: providing services to taxonomists for standard genome sequencing and annotation.</title>
        <authorList>
            <consortium name="The Broad Institute Genomics Platform"/>
            <consortium name="The Broad Institute Genome Sequencing Center for Infectious Disease"/>
            <person name="Wu L."/>
            <person name="Ma J."/>
        </authorList>
    </citation>
    <scope>NUCLEOTIDE SEQUENCE [LARGE SCALE GENOMIC DNA]</scope>
    <source>
        <strain evidence="2">CCUG 66188</strain>
    </source>
</reference>
<keyword evidence="2" id="KW-1185">Reference proteome</keyword>
<evidence type="ECO:0000313" key="2">
    <source>
        <dbReference type="Proteomes" id="UP001596023"/>
    </source>
</evidence>
<dbReference type="RefSeq" id="WP_379994762.1">
    <property type="nucleotide sequence ID" value="NZ_JBHSGN010000057.1"/>
</dbReference>
<evidence type="ECO:0000313" key="1">
    <source>
        <dbReference type="EMBL" id="MFC4673463.1"/>
    </source>
</evidence>
<name>A0ABV9KU18_9BACT</name>
<proteinExistence type="predicted"/>
<dbReference type="EMBL" id="JBHSGN010000057">
    <property type="protein sequence ID" value="MFC4673463.1"/>
    <property type="molecule type" value="Genomic_DNA"/>
</dbReference>
<gene>
    <name evidence="1" type="ORF">ACFO6W_07150</name>
</gene>
<dbReference type="Proteomes" id="UP001596023">
    <property type="component" value="Unassembled WGS sequence"/>
</dbReference>
<organism evidence="1 2">
    <name type="scientific">Dysgonomonas termitidis</name>
    <dbReference type="NCBI Taxonomy" id="1516126"/>
    <lineage>
        <taxon>Bacteria</taxon>
        <taxon>Pseudomonadati</taxon>
        <taxon>Bacteroidota</taxon>
        <taxon>Bacteroidia</taxon>
        <taxon>Bacteroidales</taxon>
        <taxon>Dysgonomonadaceae</taxon>
        <taxon>Dysgonomonas</taxon>
    </lineage>
</organism>
<accession>A0ABV9KU18</accession>
<protein>
    <submittedName>
        <fullName evidence="1">Uncharacterized protein</fullName>
    </submittedName>
</protein>
<comment type="caution">
    <text evidence="1">The sequence shown here is derived from an EMBL/GenBank/DDBJ whole genome shotgun (WGS) entry which is preliminary data.</text>
</comment>